<evidence type="ECO:0000256" key="11">
    <source>
        <dbReference type="ARBA" id="ARBA00033211"/>
    </source>
</evidence>
<dbReference type="FunFam" id="1.10.760.10:FF:000021">
    <property type="entry name" value="Cytochrome c6, chloroplastic"/>
    <property type="match status" value="1"/>
</dbReference>
<dbReference type="InterPro" id="IPR036909">
    <property type="entry name" value="Cyt_c-like_dom_sf"/>
</dbReference>
<keyword evidence="4 12" id="KW-0349">Heme</keyword>
<evidence type="ECO:0000256" key="2">
    <source>
        <dbReference type="ARBA" id="ARBA00009650"/>
    </source>
</evidence>
<dbReference type="GO" id="GO:0020037">
    <property type="term" value="F:heme binding"/>
    <property type="evidence" value="ECO:0007669"/>
    <property type="project" value="InterPro"/>
</dbReference>
<proteinExistence type="inferred from homology"/>
<comment type="similarity">
    <text evidence="2">Belongs to the cytochrome c family. PetJ subfamily.</text>
</comment>
<dbReference type="Pfam" id="PF13442">
    <property type="entry name" value="Cytochrome_CBB3"/>
    <property type="match status" value="1"/>
</dbReference>
<reference evidence="14" key="1">
    <citation type="journal article" date="2023" name="Plant J.">
        <title>The genome of the king protea, Protea cynaroides.</title>
        <authorList>
            <person name="Chang J."/>
            <person name="Duong T.A."/>
            <person name="Schoeman C."/>
            <person name="Ma X."/>
            <person name="Roodt D."/>
            <person name="Barker N."/>
            <person name="Li Z."/>
            <person name="Van de Peer Y."/>
            <person name="Mizrachi E."/>
        </authorList>
    </citation>
    <scope>NUCLEOTIDE SEQUENCE</scope>
    <source>
        <tissue evidence="14">Young leaves</tissue>
    </source>
</reference>
<keyword evidence="3" id="KW-0813">Transport</keyword>
<dbReference type="GO" id="GO:0009055">
    <property type="term" value="F:electron transfer activity"/>
    <property type="evidence" value="ECO:0007669"/>
    <property type="project" value="InterPro"/>
</dbReference>
<dbReference type="InterPro" id="IPR023655">
    <property type="entry name" value="Cyt_C6"/>
</dbReference>
<evidence type="ECO:0000256" key="9">
    <source>
        <dbReference type="ARBA" id="ARBA00030448"/>
    </source>
</evidence>
<dbReference type="InterPro" id="IPR009056">
    <property type="entry name" value="Cyt_c-like_dom"/>
</dbReference>
<evidence type="ECO:0000256" key="4">
    <source>
        <dbReference type="ARBA" id="ARBA00022617"/>
    </source>
</evidence>
<dbReference type="Gene3D" id="1.10.760.10">
    <property type="entry name" value="Cytochrome c-like domain"/>
    <property type="match status" value="1"/>
</dbReference>
<feature type="domain" description="Cytochrome c" evidence="13">
    <location>
        <begin position="68"/>
        <end position="159"/>
    </location>
</feature>
<keyword evidence="7 12" id="KW-0408">Iron</keyword>
<dbReference type="OrthoDB" id="1930491at2759"/>
<comment type="caution">
    <text evidence="14">The sequence shown here is derived from an EMBL/GenBank/DDBJ whole genome shotgun (WGS) entry which is preliminary data.</text>
</comment>
<dbReference type="Proteomes" id="UP001141806">
    <property type="component" value="Unassembled WGS sequence"/>
</dbReference>
<evidence type="ECO:0000313" key="14">
    <source>
        <dbReference type="EMBL" id="KAJ4930470.1"/>
    </source>
</evidence>
<evidence type="ECO:0000313" key="15">
    <source>
        <dbReference type="Proteomes" id="UP001141806"/>
    </source>
</evidence>
<evidence type="ECO:0000256" key="6">
    <source>
        <dbReference type="ARBA" id="ARBA00022982"/>
    </source>
</evidence>
<keyword evidence="5 12" id="KW-0479">Metal-binding</keyword>
<dbReference type="GO" id="GO:0005506">
    <property type="term" value="F:iron ion binding"/>
    <property type="evidence" value="ECO:0007669"/>
    <property type="project" value="InterPro"/>
</dbReference>
<organism evidence="14 15">
    <name type="scientific">Protea cynaroides</name>
    <dbReference type="NCBI Taxonomy" id="273540"/>
    <lineage>
        <taxon>Eukaryota</taxon>
        <taxon>Viridiplantae</taxon>
        <taxon>Streptophyta</taxon>
        <taxon>Embryophyta</taxon>
        <taxon>Tracheophyta</taxon>
        <taxon>Spermatophyta</taxon>
        <taxon>Magnoliopsida</taxon>
        <taxon>Proteales</taxon>
        <taxon>Proteaceae</taxon>
        <taxon>Protea</taxon>
    </lineage>
</organism>
<evidence type="ECO:0000256" key="7">
    <source>
        <dbReference type="ARBA" id="ARBA00023004"/>
    </source>
</evidence>
<dbReference type="PANTHER" id="PTHR34688:SF2">
    <property type="entry name" value="CYTOCHROME C6, CHLOROPLASTIC"/>
    <property type="match status" value="1"/>
</dbReference>
<keyword evidence="8" id="KW-0793">Thylakoid</keyword>
<dbReference type="SUPFAM" id="SSF46626">
    <property type="entry name" value="Cytochrome c"/>
    <property type="match status" value="1"/>
</dbReference>
<protein>
    <recommendedName>
        <fullName evidence="11">Cytochrome c-553</fullName>
    </recommendedName>
    <alternativeName>
        <fullName evidence="10">Cytochrome c553</fullName>
    </alternativeName>
    <alternativeName>
        <fullName evidence="9">Soluble cytochrome f</fullName>
    </alternativeName>
</protein>
<comment type="function">
    <text evidence="1">Functions as an electron carrier between membrane-bound cytochrome b6-f and photosystem I in oxygenic photosynthesis.</text>
</comment>
<keyword evidence="15" id="KW-1185">Reference proteome</keyword>
<sequence>MQLLSVMPACKKSHSIPTKMAYFKEEQNAVPEKQKQVKFLRSFAPPLMAAIVALLPLCNPPVSLGQLTDTQRGATLFHQACIGCHDGGGNIIQPGATLFLQDLQRNGVDAEEEIYRITYYGNGRMPVLCRALGRNAHQGASVHLGLGCRMKKSSFWQSL</sequence>
<evidence type="ECO:0000256" key="12">
    <source>
        <dbReference type="PROSITE-ProRule" id="PRU00433"/>
    </source>
</evidence>
<dbReference type="PROSITE" id="PS51007">
    <property type="entry name" value="CYTC"/>
    <property type="match status" value="1"/>
</dbReference>
<accession>A0A9Q0GJY9</accession>
<dbReference type="PANTHER" id="PTHR34688">
    <property type="entry name" value="CYTOCHROME C6, CHLOROPLASTIC"/>
    <property type="match status" value="1"/>
</dbReference>
<evidence type="ECO:0000256" key="5">
    <source>
        <dbReference type="ARBA" id="ARBA00022723"/>
    </source>
</evidence>
<evidence type="ECO:0000256" key="3">
    <source>
        <dbReference type="ARBA" id="ARBA00022448"/>
    </source>
</evidence>
<name>A0A9Q0GJY9_9MAGN</name>
<keyword evidence="6" id="KW-0249">Electron transport</keyword>
<evidence type="ECO:0000256" key="10">
    <source>
        <dbReference type="ARBA" id="ARBA00031247"/>
    </source>
</evidence>
<evidence type="ECO:0000256" key="1">
    <source>
        <dbReference type="ARBA" id="ARBA00002347"/>
    </source>
</evidence>
<dbReference type="AlphaFoldDB" id="A0A9Q0GJY9"/>
<evidence type="ECO:0000256" key="8">
    <source>
        <dbReference type="ARBA" id="ARBA00023078"/>
    </source>
</evidence>
<gene>
    <name evidence="14" type="ORF">NE237_008257</name>
</gene>
<dbReference type="EMBL" id="JAMYWD010003549">
    <property type="protein sequence ID" value="KAJ4930470.1"/>
    <property type="molecule type" value="Genomic_DNA"/>
</dbReference>
<evidence type="ECO:0000259" key="13">
    <source>
        <dbReference type="PROSITE" id="PS51007"/>
    </source>
</evidence>